<dbReference type="PROSITE" id="PS51257">
    <property type="entry name" value="PROKAR_LIPOPROTEIN"/>
    <property type="match status" value="1"/>
</dbReference>
<sequence length="173" mass="19187">MSVPRKGLIISLFSLIALLAGCGQTQEERVEEGLADARAAFEQEPVDTNETVNGTDLYLPGAYTIEEPSDANNIVITRGSDSYVLFLNPNESNDSTFFYELQKANDDQEWVADETFEQNGRFGFATVREIAEDRYEIVASEGGAKMTTISEESGIADNMDWMMTTVRSIDSEE</sequence>
<evidence type="ECO:0000313" key="1">
    <source>
        <dbReference type="EMBL" id="RNF40802.1"/>
    </source>
</evidence>
<dbReference type="Proteomes" id="UP000275473">
    <property type="component" value="Unassembled WGS sequence"/>
</dbReference>
<comment type="caution">
    <text evidence="1">The sequence shown here is derived from an EMBL/GenBank/DDBJ whole genome shotgun (WGS) entry which is preliminary data.</text>
</comment>
<dbReference type="OrthoDB" id="2450230at2"/>
<dbReference type="RefSeq" id="WP_123163553.1">
    <property type="nucleotide sequence ID" value="NZ_RIAX01000001.1"/>
</dbReference>
<proteinExistence type="predicted"/>
<dbReference type="AlphaFoldDB" id="A0A3M8PB06"/>
<accession>A0A3M8PB06</accession>
<reference evidence="1 2" key="1">
    <citation type="journal article" date="2018" name="Int. J. Syst. Evol. Microbiol.">
        <title>Planococcus salinus sp. nov., a moderately halophilic bacterium isolated from a saline-alkali soil.</title>
        <authorList>
            <person name="Gan L."/>
        </authorList>
    </citation>
    <scope>NUCLEOTIDE SEQUENCE [LARGE SCALE GENOMIC DNA]</scope>
    <source>
        <strain evidence="1 2">LCB217</strain>
    </source>
</reference>
<dbReference type="EMBL" id="RIAX01000001">
    <property type="protein sequence ID" value="RNF40802.1"/>
    <property type="molecule type" value="Genomic_DNA"/>
</dbReference>
<protein>
    <recommendedName>
        <fullName evidence="3">Lipoprotein</fullName>
    </recommendedName>
</protein>
<organism evidence="1 2">
    <name type="scientific">Planococcus salinus</name>
    <dbReference type="NCBI Taxonomy" id="1848460"/>
    <lineage>
        <taxon>Bacteria</taxon>
        <taxon>Bacillati</taxon>
        <taxon>Bacillota</taxon>
        <taxon>Bacilli</taxon>
        <taxon>Bacillales</taxon>
        <taxon>Caryophanaceae</taxon>
        <taxon>Planococcus</taxon>
    </lineage>
</organism>
<name>A0A3M8PB06_9BACL</name>
<evidence type="ECO:0000313" key="2">
    <source>
        <dbReference type="Proteomes" id="UP000275473"/>
    </source>
</evidence>
<keyword evidence="2" id="KW-1185">Reference proteome</keyword>
<evidence type="ECO:0008006" key="3">
    <source>
        <dbReference type="Google" id="ProtNLM"/>
    </source>
</evidence>
<gene>
    <name evidence="1" type="ORF">EEX84_00125</name>
</gene>